<dbReference type="Proteomes" id="UP000199165">
    <property type="component" value="Unassembled WGS sequence"/>
</dbReference>
<dbReference type="RefSeq" id="WP_092973325.1">
    <property type="nucleotide sequence ID" value="NZ_FPAT01000001.1"/>
</dbReference>
<evidence type="ECO:0000313" key="1">
    <source>
        <dbReference type="EMBL" id="SFT37064.1"/>
    </source>
</evidence>
<protein>
    <submittedName>
        <fullName evidence="1">CRISPR system Cascade subunit CasB</fullName>
    </submittedName>
</protein>
<dbReference type="Gene3D" id="1.10.520.40">
    <property type="entry name" value="CRISPR-associated protein Cse2"/>
    <property type="match status" value="1"/>
</dbReference>
<accession>A0A1I6XGT6</accession>
<dbReference type="NCBIfam" id="TIGR02548">
    <property type="entry name" value="casB_cse2"/>
    <property type="match status" value="1"/>
</dbReference>
<name>A0A1I6XGT6_9ACTN</name>
<dbReference type="AlphaFoldDB" id="A0A1I6XGT6"/>
<reference evidence="2" key="1">
    <citation type="submission" date="2016-10" db="EMBL/GenBank/DDBJ databases">
        <authorList>
            <person name="Varghese N."/>
            <person name="Submissions S."/>
        </authorList>
    </citation>
    <scope>NUCLEOTIDE SEQUENCE [LARGE SCALE GENOMIC DNA]</scope>
    <source>
        <strain evidence="2">DSM 45501</strain>
    </source>
</reference>
<dbReference type="CDD" id="cd09731">
    <property type="entry name" value="Cse2_I-E"/>
    <property type="match status" value="1"/>
</dbReference>
<dbReference type="EMBL" id="FPAT01000001">
    <property type="protein sequence ID" value="SFT37064.1"/>
    <property type="molecule type" value="Genomic_DNA"/>
</dbReference>
<evidence type="ECO:0000313" key="2">
    <source>
        <dbReference type="Proteomes" id="UP000199165"/>
    </source>
</evidence>
<gene>
    <name evidence="1" type="ORF">SAMN04487904_101551</name>
</gene>
<dbReference type="InterPro" id="IPR013382">
    <property type="entry name" value="CRISPR-assoc_prot_Cse2"/>
</dbReference>
<dbReference type="Pfam" id="PF09485">
    <property type="entry name" value="CRISPR_Cse2"/>
    <property type="match status" value="1"/>
</dbReference>
<dbReference type="STRING" id="995060.SAMN04487904_101551"/>
<sequence length="187" mass="21136">MTDQELQERQERFITELLREAANLSAAENHLVHQARKRLAELRRGVGRPYPAPAAYDLVLQYDPPEAQEQAWLLTAGLFALHPMKEASGSRSLGSSLGQLHGVGATEARLRQLATVDQARLPHYLRQAVQLLRSHDVGIDYLRLLRDLCVLTNPKVDTHKLRLRWVRDYYRTVHARTGNSSAKGNTA</sequence>
<dbReference type="InterPro" id="IPR038287">
    <property type="entry name" value="Cse2_sf"/>
</dbReference>
<proteinExistence type="predicted"/>
<organism evidence="1 2">
    <name type="scientific">Actinopolyspora righensis</name>
    <dbReference type="NCBI Taxonomy" id="995060"/>
    <lineage>
        <taxon>Bacteria</taxon>
        <taxon>Bacillati</taxon>
        <taxon>Actinomycetota</taxon>
        <taxon>Actinomycetes</taxon>
        <taxon>Actinopolysporales</taxon>
        <taxon>Actinopolysporaceae</taxon>
        <taxon>Actinopolyspora</taxon>
        <taxon>Actinopolyspora alba group</taxon>
    </lineage>
</organism>
<keyword evidence="2" id="KW-1185">Reference proteome</keyword>